<evidence type="ECO:0000313" key="3">
    <source>
        <dbReference type="EMBL" id="AIE59825.1"/>
    </source>
</evidence>
<keyword evidence="4" id="KW-1185">Reference proteome</keyword>
<dbReference type="GO" id="GO:0032259">
    <property type="term" value="P:methylation"/>
    <property type="evidence" value="ECO:0007669"/>
    <property type="project" value="UniProtKB-KW"/>
</dbReference>
<dbReference type="KEGG" id="bmet:BMMGA3_07020"/>
<keyword evidence="1" id="KW-0489">Methyltransferase</keyword>
<accession>I3DZU9</accession>
<dbReference type="OrthoDB" id="189417at2"/>
<dbReference type="Pfam" id="PF04989">
    <property type="entry name" value="RMNT_CmcI"/>
    <property type="match status" value="1"/>
</dbReference>
<evidence type="ECO:0000256" key="2">
    <source>
        <dbReference type="ARBA" id="ARBA00022679"/>
    </source>
</evidence>
<dbReference type="Gene3D" id="3.40.50.150">
    <property type="entry name" value="Vaccinia Virus protein VP39"/>
    <property type="match status" value="1"/>
</dbReference>
<reference evidence="3 4" key="1">
    <citation type="journal article" date="2015" name="BMC Genomics">
        <title>Transcriptome analysis of thermophilic methylotrophic Bacillus methanolicus MGA3 using RNA-sequencing provides detailed insights into its previously uncharted transcriptional landscape.</title>
        <authorList>
            <person name="Irla M."/>
            <person name="Neshat A."/>
            <person name="Brautaset T."/>
            <person name="Ruckert C."/>
            <person name="Kalinowski J."/>
            <person name="Wendisch V.F."/>
        </authorList>
    </citation>
    <scope>NUCLEOTIDE SEQUENCE [LARGE SCALE GENOMIC DNA]</scope>
    <source>
        <strain evidence="4">MGA3 / ATCC 53907</strain>
    </source>
</reference>
<dbReference type="PANTHER" id="PTHR40048:SF1">
    <property type="entry name" value="RHAMNOSYL O-METHYLTRANSFERASE"/>
    <property type="match status" value="1"/>
</dbReference>
<evidence type="ECO:0000313" key="4">
    <source>
        <dbReference type="Proteomes" id="UP000027602"/>
    </source>
</evidence>
<dbReference type="AlphaFoldDB" id="I3DZU9"/>
<dbReference type="HOGENOM" id="CLU_063868_0_0_9"/>
<dbReference type="GO" id="GO:0008610">
    <property type="term" value="P:lipid biosynthetic process"/>
    <property type="evidence" value="ECO:0007669"/>
    <property type="project" value="InterPro"/>
</dbReference>
<dbReference type="GO" id="GO:0005886">
    <property type="term" value="C:plasma membrane"/>
    <property type="evidence" value="ECO:0007669"/>
    <property type="project" value="TreeGrafter"/>
</dbReference>
<dbReference type="SUPFAM" id="SSF53335">
    <property type="entry name" value="S-adenosyl-L-methionine-dependent methyltransferases"/>
    <property type="match status" value="1"/>
</dbReference>
<sequence>MDFKDLFHKYYYDTHVWSEGNTSWLGVPTLKCPLDLWIYQEIIYETRPDWIIECGTNLGGTSLFLSSLCDLIDHGKVITIDIADNKIPKTHPRIRYLIGSSTSEEIIEELKKTIPKEDSVMVILDSDHSKNHVLKELEMYHSIVTKGNYLIVEDTNINGHPVLPEFGDGPMEALEEFLSTNDEFIIDQSREKFFLTFNPKGYLKKIK</sequence>
<keyword evidence="2" id="KW-0808">Transferase</keyword>
<evidence type="ECO:0000256" key="1">
    <source>
        <dbReference type="ARBA" id="ARBA00022603"/>
    </source>
</evidence>
<dbReference type="InterPro" id="IPR007072">
    <property type="entry name" value="RNMT_CmcI"/>
</dbReference>
<dbReference type="InterPro" id="IPR029063">
    <property type="entry name" value="SAM-dependent_MTases_sf"/>
</dbReference>
<proteinExistence type="predicted"/>
<dbReference type="eggNOG" id="COG3510">
    <property type="taxonomic scope" value="Bacteria"/>
</dbReference>
<dbReference type="Proteomes" id="UP000027602">
    <property type="component" value="Chromosome"/>
</dbReference>
<name>I3DZU9_BACMM</name>
<organism evidence="3 4">
    <name type="scientific">Bacillus methanolicus (strain MGA3 / ATCC 53907)</name>
    <dbReference type="NCBI Taxonomy" id="796606"/>
    <lineage>
        <taxon>Bacteria</taxon>
        <taxon>Bacillati</taxon>
        <taxon>Bacillota</taxon>
        <taxon>Bacilli</taxon>
        <taxon>Bacillales</taxon>
        <taxon>Bacillaceae</taxon>
        <taxon>Bacillus</taxon>
    </lineage>
</organism>
<dbReference type="EMBL" id="CP007739">
    <property type="protein sequence ID" value="AIE59825.1"/>
    <property type="molecule type" value="Genomic_DNA"/>
</dbReference>
<gene>
    <name evidence="3" type="ORF">BMMGA3_07020</name>
</gene>
<dbReference type="PANTHER" id="PTHR40048">
    <property type="entry name" value="RHAMNOSYL O-METHYLTRANSFERASE"/>
    <property type="match status" value="1"/>
</dbReference>
<protein>
    <submittedName>
        <fullName evidence="3">Cephalosporin hydroxylase</fullName>
    </submittedName>
</protein>
<dbReference type="RefSeq" id="WP_003349336.1">
    <property type="nucleotide sequence ID" value="NZ_ADWW01000004.1"/>
</dbReference>
<dbReference type="GO" id="GO:0008168">
    <property type="term" value="F:methyltransferase activity"/>
    <property type="evidence" value="ECO:0007669"/>
    <property type="project" value="UniProtKB-KW"/>
</dbReference>
<dbReference type="GO" id="GO:0071770">
    <property type="term" value="P:DIM/DIP cell wall layer assembly"/>
    <property type="evidence" value="ECO:0007669"/>
    <property type="project" value="TreeGrafter"/>
</dbReference>